<dbReference type="PROSITE" id="PS01360">
    <property type="entry name" value="ZF_MYND_1"/>
    <property type="match status" value="1"/>
</dbReference>
<dbReference type="PANTHER" id="PTHR10237">
    <property type="entry name" value="DEFORMED EPIDERMAL AUTOREGULATORY FACTOR 1 HOMOLOG SUPPRESSIN"/>
    <property type="match status" value="1"/>
</dbReference>
<dbReference type="GO" id="GO:0008270">
    <property type="term" value="F:zinc ion binding"/>
    <property type="evidence" value="ECO:0007669"/>
    <property type="project" value="UniProtKB-KW"/>
</dbReference>
<feature type="domain" description="MYND-type" evidence="5">
    <location>
        <begin position="89"/>
        <end position="131"/>
    </location>
</feature>
<gene>
    <name evidence="6" type="ORF">CTEN210_04801</name>
</gene>
<dbReference type="InterPro" id="IPR002893">
    <property type="entry name" value="Znf_MYND"/>
</dbReference>
<dbReference type="AlphaFoldDB" id="A0AAD3CNI5"/>
<keyword evidence="7" id="KW-1185">Reference proteome</keyword>
<reference evidence="6 7" key="1">
    <citation type="journal article" date="2021" name="Sci. Rep.">
        <title>The genome of the diatom Chaetoceros tenuissimus carries an ancient integrated fragment of an extant virus.</title>
        <authorList>
            <person name="Hongo Y."/>
            <person name="Kimura K."/>
            <person name="Takaki Y."/>
            <person name="Yoshida Y."/>
            <person name="Baba S."/>
            <person name="Kobayashi G."/>
            <person name="Nagasaki K."/>
            <person name="Hano T."/>
            <person name="Tomaru Y."/>
        </authorList>
    </citation>
    <scope>NUCLEOTIDE SEQUENCE [LARGE SCALE GENOMIC DNA]</scope>
    <source>
        <strain evidence="6 7">NIES-3715</strain>
    </source>
</reference>
<organism evidence="6 7">
    <name type="scientific">Chaetoceros tenuissimus</name>
    <dbReference type="NCBI Taxonomy" id="426638"/>
    <lineage>
        <taxon>Eukaryota</taxon>
        <taxon>Sar</taxon>
        <taxon>Stramenopiles</taxon>
        <taxon>Ochrophyta</taxon>
        <taxon>Bacillariophyta</taxon>
        <taxon>Coscinodiscophyceae</taxon>
        <taxon>Chaetocerotophycidae</taxon>
        <taxon>Chaetocerotales</taxon>
        <taxon>Chaetocerotaceae</taxon>
        <taxon>Chaetoceros</taxon>
    </lineage>
</organism>
<dbReference type="PROSITE" id="PS50865">
    <property type="entry name" value="ZF_MYND_2"/>
    <property type="match status" value="2"/>
</dbReference>
<protein>
    <recommendedName>
        <fullName evidence="5">MYND-type domain-containing protein</fullName>
    </recommendedName>
</protein>
<dbReference type="PANTHER" id="PTHR10237:SF14">
    <property type="entry name" value="MYND-TYPE DOMAIN-CONTAINING PROTEIN"/>
    <property type="match status" value="1"/>
</dbReference>
<dbReference type="GO" id="GO:0000981">
    <property type="term" value="F:DNA-binding transcription factor activity, RNA polymerase II-specific"/>
    <property type="evidence" value="ECO:0007669"/>
    <property type="project" value="TreeGrafter"/>
</dbReference>
<feature type="domain" description="MYND-type" evidence="5">
    <location>
        <begin position="16"/>
        <end position="57"/>
    </location>
</feature>
<evidence type="ECO:0000313" key="6">
    <source>
        <dbReference type="EMBL" id="GFH48325.1"/>
    </source>
</evidence>
<dbReference type="GO" id="GO:0005634">
    <property type="term" value="C:nucleus"/>
    <property type="evidence" value="ECO:0007669"/>
    <property type="project" value="TreeGrafter"/>
</dbReference>
<sequence>MSSTTTTTTKKPIGPCAACNKEGAVLRCVPCRDAGVDVFFCDRECQVKLWKTHKLVCKKTSNGDLPTASKETKAEGEEGLRLYEESSACTNCMKTHADIGSKLSVCSKCKSAYYCSRECQVKDWPKHKRMCKHYCEVTKSMERSLDSREKDIHNLFQTWLSKTMTTNFFSNVVYLAFKKKDIEQQPPRKAVLVEVEFDYNAQTFVAAEVPRAVAIDDLDQESKESVKRILKERTVVAGGIDQRYNHFVFLSIKEFGKKFPFYYAGIGITRNALDRMNANHMDIGMPKLRNVCAHVCLKSHLFRGWKSIRRNNLQKLMEQMKLGQSCNVFVQNALQFFCNKSLQNTHRVIVYMNMGTEIGQISQFDEYGIVSFIELKNFKEDNEKIFIHVEDTESRPSFMYRNGNEDFVCRLRDMFWV</sequence>
<evidence type="ECO:0000256" key="3">
    <source>
        <dbReference type="ARBA" id="ARBA00022833"/>
    </source>
</evidence>
<proteinExistence type="predicted"/>
<evidence type="ECO:0000256" key="4">
    <source>
        <dbReference type="PROSITE-ProRule" id="PRU00134"/>
    </source>
</evidence>
<keyword evidence="2 4" id="KW-0863">Zinc-finger</keyword>
<dbReference type="Proteomes" id="UP001054902">
    <property type="component" value="Unassembled WGS sequence"/>
</dbReference>
<keyword evidence="3" id="KW-0862">Zinc</keyword>
<keyword evidence="1" id="KW-0479">Metal-binding</keyword>
<evidence type="ECO:0000256" key="1">
    <source>
        <dbReference type="ARBA" id="ARBA00022723"/>
    </source>
</evidence>
<accession>A0AAD3CNI5</accession>
<dbReference type="SUPFAM" id="SSF144232">
    <property type="entry name" value="HIT/MYND zinc finger-like"/>
    <property type="match status" value="2"/>
</dbReference>
<dbReference type="InterPro" id="IPR024119">
    <property type="entry name" value="TF_DEAF-1"/>
</dbReference>
<evidence type="ECO:0000259" key="5">
    <source>
        <dbReference type="PROSITE" id="PS50865"/>
    </source>
</evidence>
<name>A0AAD3CNI5_9STRA</name>
<evidence type="ECO:0000256" key="2">
    <source>
        <dbReference type="ARBA" id="ARBA00022771"/>
    </source>
</evidence>
<evidence type="ECO:0000313" key="7">
    <source>
        <dbReference type="Proteomes" id="UP001054902"/>
    </source>
</evidence>
<dbReference type="Gene3D" id="6.10.140.2220">
    <property type="match status" value="2"/>
</dbReference>
<dbReference type="EMBL" id="BLLK01000027">
    <property type="protein sequence ID" value="GFH48325.1"/>
    <property type="molecule type" value="Genomic_DNA"/>
</dbReference>
<dbReference type="Pfam" id="PF01753">
    <property type="entry name" value="zf-MYND"/>
    <property type="match status" value="2"/>
</dbReference>
<comment type="caution">
    <text evidence="6">The sequence shown here is derived from an EMBL/GenBank/DDBJ whole genome shotgun (WGS) entry which is preliminary data.</text>
</comment>